<dbReference type="InterPro" id="IPR004360">
    <property type="entry name" value="Glyas_Fos-R_dOase_dom"/>
</dbReference>
<feature type="domain" description="VOC" evidence="1">
    <location>
        <begin position="8"/>
        <end position="118"/>
    </location>
</feature>
<evidence type="ECO:0000313" key="3">
    <source>
        <dbReference type="Proteomes" id="UP001265259"/>
    </source>
</evidence>
<sequence length="118" mass="12775">MSGFPAAEIDHVAVPCRDPEASAAFYVRLGFTRSFAKDGLRQMQLGGAMVELIAAETEMQDAPVPRHVALRVTDARQAAEALDAMGIETDGPPRRGASGALFLFFRDPDGNWIEIVSR</sequence>
<dbReference type="InterPro" id="IPR050383">
    <property type="entry name" value="GlyoxalaseI/FosfomycinResist"/>
</dbReference>
<accession>A0ABU3DL45</accession>
<protein>
    <submittedName>
        <fullName evidence="2">VOC family protein</fullName>
    </submittedName>
</protein>
<dbReference type="Gene3D" id="3.10.180.10">
    <property type="entry name" value="2,3-Dihydroxybiphenyl 1,2-Dioxygenase, domain 1"/>
    <property type="match status" value="1"/>
</dbReference>
<dbReference type="InterPro" id="IPR029068">
    <property type="entry name" value="Glyas_Bleomycin-R_OHBP_Dase"/>
</dbReference>
<dbReference type="Proteomes" id="UP001265259">
    <property type="component" value="Unassembled WGS sequence"/>
</dbReference>
<proteinExistence type="predicted"/>
<keyword evidence="3" id="KW-1185">Reference proteome</keyword>
<dbReference type="PROSITE" id="PS51819">
    <property type="entry name" value="VOC"/>
    <property type="match status" value="1"/>
</dbReference>
<dbReference type="Pfam" id="PF00903">
    <property type="entry name" value="Glyoxalase"/>
    <property type="match status" value="1"/>
</dbReference>
<organism evidence="2 3">
    <name type="scientific">Tropicimonas omnivorans</name>
    <dbReference type="NCBI Taxonomy" id="3075590"/>
    <lineage>
        <taxon>Bacteria</taxon>
        <taxon>Pseudomonadati</taxon>
        <taxon>Pseudomonadota</taxon>
        <taxon>Alphaproteobacteria</taxon>
        <taxon>Rhodobacterales</taxon>
        <taxon>Roseobacteraceae</taxon>
        <taxon>Tropicimonas</taxon>
    </lineage>
</organism>
<name>A0ABU3DL45_9RHOB</name>
<dbReference type="PANTHER" id="PTHR21366">
    <property type="entry name" value="GLYOXALASE FAMILY PROTEIN"/>
    <property type="match status" value="1"/>
</dbReference>
<gene>
    <name evidence="2" type="ORF">RM543_17065</name>
</gene>
<comment type="caution">
    <text evidence="2">The sequence shown here is derived from an EMBL/GenBank/DDBJ whole genome shotgun (WGS) entry which is preliminary data.</text>
</comment>
<dbReference type="SUPFAM" id="SSF54593">
    <property type="entry name" value="Glyoxalase/Bleomycin resistance protein/Dihydroxybiphenyl dioxygenase"/>
    <property type="match status" value="1"/>
</dbReference>
<dbReference type="RefSeq" id="WP_311693841.1">
    <property type="nucleotide sequence ID" value="NZ_JAVRHL010000004.1"/>
</dbReference>
<evidence type="ECO:0000313" key="2">
    <source>
        <dbReference type="EMBL" id="MDT0684396.1"/>
    </source>
</evidence>
<reference evidence="2 3" key="1">
    <citation type="submission" date="2023-09" db="EMBL/GenBank/DDBJ databases">
        <authorList>
            <person name="Rey-Velasco X."/>
        </authorList>
    </citation>
    <scope>NUCLEOTIDE SEQUENCE [LARGE SCALE GENOMIC DNA]</scope>
    <source>
        <strain evidence="2 3">F158</strain>
    </source>
</reference>
<dbReference type="PANTHER" id="PTHR21366:SF14">
    <property type="entry name" value="GLYOXALASE DOMAIN-CONTAINING PROTEIN 5"/>
    <property type="match status" value="1"/>
</dbReference>
<evidence type="ECO:0000259" key="1">
    <source>
        <dbReference type="PROSITE" id="PS51819"/>
    </source>
</evidence>
<dbReference type="InterPro" id="IPR037523">
    <property type="entry name" value="VOC_core"/>
</dbReference>
<dbReference type="EMBL" id="JAVRHL010000004">
    <property type="protein sequence ID" value="MDT0684396.1"/>
    <property type="molecule type" value="Genomic_DNA"/>
</dbReference>